<comment type="subcellular location">
    <subcellularLocation>
        <location evidence="1">Cell membrane</location>
        <topology evidence="1">Multi-pass membrane protein</topology>
    </subcellularLocation>
</comment>
<accession>A0A2S0MDR0</accession>
<dbReference type="InterPro" id="IPR001123">
    <property type="entry name" value="LeuE-type"/>
</dbReference>
<dbReference type="OrthoDB" id="9804822at2"/>
<dbReference type="EMBL" id="CP027666">
    <property type="protein sequence ID" value="AVO33956.1"/>
    <property type="molecule type" value="Genomic_DNA"/>
</dbReference>
<dbReference type="AlphaFoldDB" id="A0A2S0MDR0"/>
<organism evidence="7 8">
    <name type="scientific">Ottowia oryzae</name>
    <dbReference type="NCBI Taxonomy" id="2109914"/>
    <lineage>
        <taxon>Bacteria</taxon>
        <taxon>Pseudomonadati</taxon>
        <taxon>Pseudomonadota</taxon>
        <taxon>Betaproteobacteria</taxon>
        <taxon>Burkholderiales</taxon>
        <taxon>Comamonadaceae</taxon>
        <taxon>Ottowia</taxon>
    </lineage>
</organism>
<sequence length="210" mass="21599">MLSPESALAFFSLAIVLALAPGPDNLFVLMISAAEGRRAGFAVVAGLMVGVMGHTLAVALGLAALFAASATAFTVLKLAGAAYLLYLAWGAWRAPASLGAPGEPAQRAQAWPRLVARGVVMNLTNPKVLLFFLALLPQFVKPDQGSVAGQIVALGALFIVAGSLVFGAIVLAAGALRERLARSARAQRLLNRSAAVVFAGLALRLATAQR</sequence>
<feature type="transmembrane region" description="Helical" evidence="6">
    <location>
        <begin position="72"/>
        <end position="94"/>
    </location>
</feature>
<proteinExistence type="predicted"/>
<gene>
    <name evidence="7" type="ORF">C6570_06595</name>
</gene>
<keyword evidence="4 6" id="KW-1133">Transmembrane helix</keyword>
<evidence type="ECO:0000256" key="1">
    <source>
        <dbReference type="ARBA" id="ARBA00004651"/>
    </source>
</evidence>
<dbReference type="PANTHER" id="PTHR30086:SF20">
    <property type="entry name" value="ARGININE EXPORTER PROTEIN ARGO-RELATED"/>
    <property type="match status" value="1"/>
</dbReference>
<reference evidence="7 8" key="1">
    <citation type="submission" date="2018-03" db="EMBL/GenBank/DDBJ databases">
        <title>Genome sequencing of Ottowia sp.</title>
        <authorList>
            <person name="Kim S.-J."/>
            <person name="Heo J."/>
            <person name="Kwon S.-W."/>
        </authorList>
    </citation>
    <scope>NUCLEOTIDE SEQUENCE [LARGE SCALE GENOMIC DNA]</scope>
    <source>
        <strain evidence="7 8">KADR8-3</strain>
    </source>
</reference>
<evidence type="ECO:0000256" key="2">
    <source>
        <dbReference type="ARBA" id="ARBA00022475"/>
    </source>
</evidence>
<dbReference type="PIRSF" id="PIRSF006324">
    <property type="entry name" value="LeuE"/>
    <property type="match status" value="1"/>
</dbReference>
<dbReference type="RefSeq" id="WP_106702512.1">
    <property type="nucleotide sequence ID" value="NZ_CP027666.1"/>
</dbReference>
<evidence type="ECO:0000256" key="5">
    <source>
        <dbReference type="ARBA" id="ARBA00023136"/>
    </source>
</evidence>
<protein>
    <submittedName>
        <fullName evidence="7">Threonine transporter RhtB</fullName>
    </submittedName>
</protein>
<evidence type="ECO:0000313" key="7">
    <source>
        <dbReference type="EMBL" id="AVO33956.1"/>
    </source>
</evidence>
<dbReference type="GO" id="GO:0005886">
    <property type="term" value="C:plasma membrane"/>
    <property type="evidence" value="ECO:0007669"/>
    <property type="project" value="UniProtKB-SubCell"/>
</dbReference>
<keyword evidence="3 6" id="KW-0812">Transmembrane</keyword>
<evidence type="ECO:0000256" key="3">
    <source>
        <dbReference type="ARBA" id="ARBA00022692"/>
    </source>
</evidence>
<evidence type="ECO:0000256" key="4">
    <source>
        <dbReference type="ARBA" id="ARBA00022989"/>
    </source>
</evidence>
<feature type="transmembrane region" description="Helical" evidence="6">
    <location>
        <begin position="41"/>
        <end position="66"/>
    </location>
</feature>
<dbReference type="Proteomes" id="UP000239709">
    <property type="component" value="Chromosome"/>
</dbReference>
<evidence type="ECO:0000313" key="8">
    <source>
        <dbReference type="Proteomes" id="UP000239709"/>
    </source>
</evidence>
<dbReference type="GO" id="GO:0015171">
    <property type="term" value="F:amino acid transmembrane transporter activity"/>
    <property type="evidence" value="ECO:0007669"/>
    <property type="project" value="TreeGrafter"/>
</dbReference>
<keyword evidence="5 6" id="KW-0472">Membrane</keyword>
<dbReference type="PANTHER" id="PTHR30086">
    <property type="entry name" value="ARGININE EXPORTER PROTEIN ARGO"/>
    <property type="match status" value="1"/>
</dbReference>
<feature type="transmembrane region" description="Helical" evidence="6">
    <location>
        <begin position="114"/>
        <end position="139"/>
    </location>
</feature>
<keyword evidence="8" id="KW-1185">Reference proteome</keyword>
<dbReference type="Pfam" id="PF01810">
    <property type="entry name" value="LysE"/>
    <property type="match status" value="1"/>
</dbReference>
<dbReference type="KEGG" id="otk:C6570_06595"/>
<name>A0A2S0MDR0_9BURK</name>
<keyword evidence="2" id="KW-1003">Cell membrane</keyword>
<feature type="transmembrane region" description="Helical" evidence="6">
    <location>
        <begin position="189"/>
        <end position="207"/>
    </location>
</feature>
<feature type="transmembrane region" description="Helical" evidence="6">
    <location>
        <begin position="6"/>
        <end position="29"/>
    </location>
</feature>
<feature type="transmembrane region" description="Helical" evidence="6">
    <location>
        <begin position="151"/>
        <end position="177"/>
    </location>
</feature>
<evidence type="ECO:0000256" key="6">
    <source>
        <dbReference type="SAM" id="Phobius"/>
    </source>
</evidence>